<organism evidence="1 2">
    <name type="scientific">Edaphobacter dinghuensis</name>
    <dbReference type="NCBI Taxonomy" id="1560005"/>
    <lineage>
        <taxon>Bacteria</taxon>
        <taxon>Pseudomonadati</taxon>
        <taxon>Acidobacteriota</taxon>
        <taxon>Terriglobia</taxon>
        <taxon>Terriglobales</taxon>
        <taxon>Acidobacteriaceae</taxon>
        <taxon>Edaphobacter</taxon>
    </lineage>
</organism>
<dbReference type="EMBL" id="BMGT01000005">
    <property type="protein sequence ID" value="GGG89434.1"/>
    <property type="molecule type" value="Genomic_DNA"/>
</dbReference>
<dbReference type="RefSeq" id="WP_188555742.1">
    <property type="nucleotide sequence ID" value="NZ_BMGT01000005.1"/>
</dbReference>
<sequence>MSTSIRNFETDRSRRLRASNLSTQDEKTISNIEKYGCEVIQVEKSGAGPGWSYTIGVYDTCRRPEIIVVGLLNKTAHVLLNEAAKALRNGIDLTQGRHREMIGEVECEFRPVDPKWVKHLMGWATWYYDGEYFPVLQAVYPDRKNVFPGEPSFETYFLQPLMQVDAPMTKTEEDFWSSADPKSSFFDWKFPDPPHTQVFLSNTVHAGTEAVIYVSHDLSDGAWQFLADSMSDGGGPVLSCLHHQIDKDASLKELADLPLGWCAERERPGYPWVRRELEPEEES</sequence>
<comment type="caution">
    <text evidence="1">The sequence shown here is derived from an EMBL/GenBank/DDBJ whole genome shotgun (WGS) entry which is preliminary data.</text>
</comment>
<evidence type="ECO:0008006" key="3">
    <source>
        <dbReference type="Google" id="ProtNLM"/>
    </source>
</evidence>
<evidence type="ECO:0000313" key="1">
    <source>
        <dbReference type="EMBL" id="GGG89434.1"/>
    </source>
</evidence>
<keyword evidence="2" id="KW-1185">Reference proteome</keyword>
<reference evidence="1" key="1">
    <citation type="journal article" date="2014" name="Int. J. Syst. Evol. Microbiol.">
        <title>Complete genome sequence of Corynebacterium casei LMG S-19264T (=DSM 44701T), isolated from a smear-ripened cheese.</title>
        <authorList>
            <consortium name="US DOE Joint Genome Institute (JGI-PGF)"/>
            <person name="Walter F."/>
            <person name="Albersmeier A."/>
            <person name="Kalinowski J."/>
            <person name="Ruckert C."/>
        </authorList>
    </citation>
    <scope>NUCLEOTIDE SEQUENCE</scope>
    <source>
        <strain evidence="1">CGMCC 1.12997</strain>
    </source>
</reference>
<reference evidence="1" key="2">
    <citation type="submission" date="2020-09" db="EMBL/GenBank/DDBJ databases">
        <authorList>
            <person name="Sun Q."/>
            <person name="Zhou Y."/>
        </authorList>
    </citation>
    <scope>NUCLEOTIDE SEQUENCE</scope>
    <source>
        <strain evidence="1">CGMCC 1.12997</strain>
    </source>
</reference>
<protein>
    <recommendedName>
        <fullName evidence="3">DUF4262 domain-containing protein</fullName>
    </recommendedName>
</protein>
<dbReference type="InterPro" id="IPR025358">
    <property type="entry name" value="DUF4262"/>
</dbReference>
<dbReference type="AlphaFoldDB" id="A0A917HUB8"/>
<accession>A0A917HUB8</accession>
<proteinExistence type="predicted"/>
<gene>
    <name evidence="1" type="ORF">GCM10011585_37070</name>
</gene>
<name>A0A917HUB8_9BACT</name>
<evidence type="ECO:0000313" key="2">
    <source>
        <dbReference type="Proteomes" id="UP000647241"/>
    </source>
</evidence>
<dbReference type="Proteomes" id="UP000647241">
    <property type="component" value="Unassembled WGS sequence"/>
</dbReference>
<dbReference type="Pfam" id="PF14081">
    <property type="entry name" value="DUF4262"/>
    <property type="match status" value="1"/>
</dbReference>